<evidence type="ECO:0000256" key="2">
    <source>
        <dbReference type="ARBA" id="ARBA00022630"/>
    </source>
</evidence>
<proteinExistence type="predicted"/>
<dbReference type="Pfam" id="PF21274">
    <property type="entry name" value="Rng_hyd_C"/>
    <property type="match status" value="1"/>
</dbReference>
<dbReference type="PANTHER" id="PTHR43004">
    <property type="entry name" value="TRK SYSTEM POTASSIUM UPTAKE PROTEIN"/>
    <property type="match status" value="1"/>
</dbReference>
<evidence type="ECO:0000313" key="7">
    <source>
        <dbReference type="Proteomes" id="UP001501204"/>
    </source>
</evidence>
<sequence>MRRFDSGQVLVLGNGPVGQTAALLLARWGIPVTILDARAERDPIGSKAICQQRDVLEIWEAVGVGKQVAAEGVTWDTARTFYREKELFAQPFRDKGRSPFPPFVNISQTRTEELLAQKIAAEPLIEEVWGHEIVSIDQDAKSVTVVCSCVNGEQAEIVADYAIAALGSKARALRDQLGVTFDGRSFEDKFLICDIRADIPGWATERRFYFDPEWNPGRQVLIHPCPDSTFRIDWQVPGDYDLEAEEASGALDARIRQIIGEDTDYEIVWKSVYRFHARLASRMRVGRVLLAGDCAHIVSPFGARGLNSGVTDAENAAWKLTSVLRGNADEALLESYDLERRAAAIENLEVTEATMDFLVPHNAQQWEDRLAKLERALGDPAASTYVDSGRLAEPFWYVDSPLTTPHPTRTFAGRPPKGEVPDPVPGVLLPDVPVAVPGVRADRVRELARYGILLLTGEEVDQELVRETALAAIKSPLRLHAIADIDTTGKLTEALRPEPTDVWVVRPDSHIAAVVDGTDPGALKRALQNTIAAPGSEAARVLAEREVPPGPPRQRGPAPGTAPGTTAQEAVAAG</sequence>
<evidence type="ECO:0000256" key="1">
    <source>
        <dbReference type="ARBA" id="ARBA00001974"/>
    </source>
</evidence>
<dbReference type="NCBIfam" id="NF006002">
    <property type="entry name" value="PRK08132.1"/>
    <property type="match status" value="1"/>
</dbReference>
<feature type="domain" description="FAD-binding" evidence="5">
    <location>
        <begin position="8"/>
        <end position="347"/>
    </location>
</feature>
<evidence type="ECO:0000256" key="4">
    <source>
        <dbReference type="SAM" id="MobiDB-lite"/>
    </source>
</evidence>
<keyword evidence="7" id="KW-1185">Reference proteome</keyword>
<keyword evidence="3" id="KW-0274">FAD</keyword>
<dbReference type="InterPro" id="IPR036188">
    <property type="entry name" value="FAD/NAD-bd_sf"/>
</dbReference>
<dbReference type="Gene3D" id="3.40.30.120">
    <property type="match status" value="1"/>
</dbReference>
<dbReference type="InterPro" id="IPR002938">
    <property type="entry name" value="FAD-bd"/>
</dbReference>
<comment type="cofactor">
    <cofactor evidence="1">
        <name>FAD</name>
        <dbReference type="ChEBI" id="CHEBI:57692"/>
    </cofactor>
</comment>
<evidence type="ECO:0000313" key="6">
    <source>
        <dbReference type="EMBL" id="GAA1770977.1"/>
    </source>
</evidence>
<feature type="compositionally biased region" description="Low complexity" evidence="4">
    <location>
        <begin position="555"/>
        <end position="568"/>
    </location>
</feature>
<name>A0ABN2L153_9MICC</name>
<evidence type="ECO:0000259" key="5">
    <source>
        <dbReference type="Pfam" id="PF01494"/>
    </source>
</evidence>
<protein>
    <submittedName>
        <fullName evidence="6">FAD-dependent oxidoreductase</fullName>
    </submittedName>
</protein>
<dbReference type="PRINTS" id="PR00420">
    <property type="entry name" value="RNGMNOXGNASE"/>
</dbReference>
<dbReference type="Proteomes" id="UP001501204">
    <property type="component" value="Unassembled WGS sequence"/>
</dbReference>
<accession>A0ABN2L153</accession>
<dbReference type="SUPFAM" id="SSF51905">
    <property type="entry name" value="FAD/NAD(P)-binding domain"/>
    <property type="match status" value="1"/>
</dbReference>
<evidence type="ECO:0000256" key="3">
    <source>
        <dbReference type="ARBA" id="ARBA00022827"/>
    </source>
</evidence>
<dbReference type="InterPro" id="IPR050641">
    <property type="entry name" value="RIFMO-like"/>
</dbReference>
<gene>
    <name evidence="6" type="ORF">GCM10009767_31180</name>
</gene>
<dbReference type="Gene3D" id="3.50.50.60">
    <property type="entry name" value="FAD/NAD(P)-binding domain"/>
    <property type="match status" value="1"/>
</dbReference>
<dbReference type="EMBL" id="BAAAOA010000046">
    <property type="protein sequence ID" value="GAA1770977.1"/>
    <property type="molecule type" value="Genomic_DNA"/>
</dbReference>
<dbReference type="Gene3D" id="3.30.70.2450">
    <property type="match status" value="1"/>
</dbReference>
<feature type="region of interest" description="Disordered" evidence="4">
    <location>
        <begin position="543"/>
        <end position="574"/>
    </location>
</feature>
<reference evidence="6 7" key="1">
    <citation type="journal article" date="2019" name="Int. J. Syst. Evol. Microbiol.">
        <title>The Global Catalogue of Microorganisms (GCM) 10K type strain sequencing project: providing services to taxonomists for standard genome sequencing and annotation.</title>
        <authorList>
            <consortium name="The Broad Institute Genomics Platform"/>
            <consortium name="The Broad Institute Genome Sequencing Center for Infectious Disease"/>
            <person name="Wu L."/>
            <person name="Ma J."/>
        </authorList>
    </citation>
    <scope>NUCLEOTIDE SEQUENCE [LARGE SCALE GENOMIC DNA]</scope>
    <source>
        <strain evidence="6 7">JCM 14735</strain>
    </source>
</reference>
<comment type="caution">
    <text evidence="6">The sequence shown here is derived from an EMBL/GenBank/DDBJ whole genome shotgun (WGS) entry which is preliminary data.</text>
</comment>
<dbReference type="Pfam" id="PF01494">
    <property type="entry name" value="FAD_binding_3"/>
    <property type="match status" value="1"/>
</dbReference>
<keyword evidence="2" id="KW-0285">Flavoprotein</keyword>
<organism evidence="6 7">
    <name type="scientific">Kocuria aegyptia</name>
    <dbReference type="NCBI Taxonomy" id="330943"/>
    <lineage>
        <taxon>Bacteria</taxon>
        <taxon>Bacillati</taxon>
        <taxon>Actinomycetota</taxon>
        <taxon>Actinomycetes</taxon>
        <taxon>Micrococcales</taxon>
        <taxon>Micrococcaceae</taxon>
        <taxon>Kocuria</taxon>
    </lineage>
</organism>
<dbReference type="PANTHER" id="PTHR43004:SF19">
    <property type="entry name" value="BINDING MONOOXYGENASE, PUTATIVE (JCVI)-RELATED"/>
    <property type="match status" value="1"/>
</dbReference>
<dbReference type="RefSeq" id="WP_344124050.1">
    <property type="nucleotide sequence ID" value="NZ_BAAAOA010000046.1"/>
</dbReference>